<dbReference type="InterPro" id="IPR042855">
    <property type="entry name" value="V_SNARE_CC"/>
</dbReference>
<evidence type="ECO:0000256" key="16">
    <source>
        <dbReference type="ARBA" id="ARBA00026133"/>
    </source>
</evidence>
<evidence type="ECO:0000256" key="1">
    <source>
        <dbReference type="ARBA" id="ARBA00004163"/>
    </source>
</evidence>
<protein>
    <recommendedName>
        <fullName evidence="15">Protein transport protein SEC22</fullName>
    </recommendedName>
    <alternativeName>
        <fullName evidence="17">SEC22 vesicle-trafficking protein homolog B</fullName>
    </alternativeName>
    <alternativeName>
        <fullName evidence="16">Synaptobrevin homolog YKT6</fullName>
    </alternativeName>
    <alternativeName>
        <fullName evidence="14">Vesicle-trafficking protein SEC22b</fullName>
    </alternativeName>
</protein>
<keyword evidence="23" id="KW-1185">Reference proteome</keyword>
<evidence type="ECO:0000256" key="6">
    <source>
        <dbReference type="ARBA" id="ARBA00022824"/>
    </source>
</evidence>
<keyword evidence="22" id="KW-0675">Receptor</keyword>
<evidence type="ECO:0000256" key="18">
    <source>
        <dbReference type="PROSITE-ProRule" id="PRU00290"/>
    </source>
</evidence>
<evidence type="ECO:0000259" key="21">
    <source>
        <dbReference type="PROSITE" id="PS50892"/>
    </source>
</evidence>
<evidence type="ECO:0000256" key="17">
    <source>
        <dbReference type="ARBA" id="ARBA00033315"/>
    </source>
</evidence>
<comment type="subcellular location">
    <subcellularLocation>
        <location evidence="1">Endoplasmic reticulum membrane</location>
        <topology evidence="1">Single-pass type IV membrane protein</topology>
    </subcellularLocation>
    <subcellularLocation>
        <location evidence="13">Endoplasmic reticulum-Golgi intermediate compartment membrane</location>
    </subcellularLocation>
    <subcellularLocation>
        <location evidence="2">Golgi apparatus membrane</location>
        <topology evidence="2">Single-pass type IV membrane protein</topology>
    </subcellularLocation>
</comment>
<keyword evidence="9 19" id="KW-1133">Transmembrane helix</keyword>
<evidence type="ECO:0000256" key="19">
    <source>
        <dbReference type="SAM" id="Phobius"/>
    </source>
</evidence>
<evidence type="ECO:0000256" key="15">
    <source>
        <dbReference type="ARBA" id="ARBA00024249"/>
    </source>
</evidence>
<accession>A0AAV5R9W1</accession>
<dbReference type="SUPFAM" id="SSF58038">
    <property type="entry name" value="SNARE fusion complex"/>
    <property type="match status" value="1"/>
</dbReference>
<dbReference type="GO" id="GO:0000139">
    <property type="term" value="C:Golgi membrane"/>
    <property type="evidence" value="ECO:0007669"/>
    <property type="project" value="UniProtKB-SubCell"/>
</dbReference>
<evidence type="ECO:0000313" key="23">
    <source>
        <dbReference type="Proteomes" id="UP001378960"/>
    </source>
</evidence>
<evidence type="ECO:0000256" key="13">
    <source>
        <dbReference type="ARBA" id="ARBA00024187"/>
    </source>
</evidence>
<keyword evidence="6" id="KW-0256">Endoplasmic reticulum</keyword>
<reference evidence="22 23" key="1">
    <citation type="journal article" date="2023" name="Elife">
        <title>Identification of key yeast species and microbe-microbe interactions impacting larval growth of Drosophila in the wild.</title>
        <authorList>
            <person name="Mure A."/>
            <person name="Sugiura Y."/>
            <person name="Maeda R."/>
            <person name="Honda K."/>
            <person name="Sakurai N."/>
            <person name="Takahashi Y."/>
            <person name="Watada M."/>
            <person name="Katoh T."/>
            <person name="Gotoh A."/>
            <person name="Gotoh Y."/>
            <person name="Taniguchi I."/>
            <person name="Nakamura K."/>
            <person name="Hayashi T."/>
            <person name="Katayama T."/>
            <person name="Uemura T."/>
            <person name="Hattori Y."/>
        </authorList>
    </citation>
    <scope>NUCLEOTIDE SEQUENCE [LARGE SCALE GENOMIC DNA]</scope>
    <source>
        <strain evidence="22 23">PK-24</strain>
    </source>
</reference>
<dbReference type="Pfam" id="PF13774">
    <property type="entry name" value="Longin"/>
    <property type="match status" value="1"/>
</dbReference>
<feature type="domain" description="Longin" evidence="20">
    <location>
        <begin position="5"/>
        <end position="125"/>
    </location>
</feature>
<evidence type="ECO:0000256" key="8">
    <source>
        <dbReference type="ARBA" id="ARBA00022927"/>
    </source>
</evidence>
<name>A0AAV5R9W1_PICKL</name>
<dbReference type="AlphaFoldDB" id="A0AAV5R9W1"/>
<dbReference type="GO" id="GO:0006888">
    <property type="term" value="P:endoplasmic reticulum to Golgi vesicle-mediated transport"/>
    <property type="evidence" value="ECO:0007669"/>
    <property type="project" value="InterPro"/>
</dbReference>
<evidence type="ECO:0000256" key="7">
    <source>
        <dbReference type="ARBA" id="ARBA00022892"/>
    </source>
</evidence>
<dbReference type="GO" id="GO:0006890">
    <property type="term" value="P:retrograde vesicle-mediated transport, Golgi to endoplasmic reticulum"/>
    <property type="evidence" value="ECO:0007669"/>
    <property type="project" value="InterPro"/>
</dbReference>
<dbReference type="EMBL" id="BTGB01000005">
    <property type="protein sequence ID" value="GMM47381.1"/>
    <property type="molecule type" value="Genomic_DNA"/>
</dbReference>
<dbReference type="PROSITE" id="PS50859">
    <property type="entry name" value="LONGIN"/>
    <property type="match status" value="1"/>
</dbReference>
<dbReference type="GO" id="GO:0005789">
    <property type="term" value="C:endoplasmic reticulum membrane"/>
    <property type="evidence" value="ECO:0007669"/>
    <property type="project" value="UniProtKB-SubCell"/>
</dbReference>
<keyword evidence="7" id="KW-0931">ER-Golgi transport</keyword>
<feature type="domain" description="V-SNARE coiled-coil homology" evidence="21">
    <location>
        <begin position="140"/>
        <end position="200"/>
    </location>
</feature>
<dbReference type="GO" id="GO:0015031">
    <property type="term" value="P:protein transport"/>
    <property type="evidence" value="ECO:0007669"/>
    <property type="project" value="UniProtKB-KW"/>
</dbReference>
<evidence type="ECO:0000259" key="20">
    <source>
        <dbReference type="PROSITE" id="PS50859"/>
    </source>
</evidence>
<dbReference type="Gene3D" id="3.30.450.50">
    <property type="entry name" value="Longin domain"/>
    <property type="match status" value="1"/>
</dbReference>
<dbReference type="SUPFAM" id="SSF64356">
    <property type="entry name" value="SNARE-like"/>
    <property type="match status" value="1"/>
</dbReference>
<evidence type="ECO:0000313" key="22">
    <source>
        <dbReference type="EMBL" id="GMM47381.1"/>
    </source>
</evidence>
<gene>
    <name evidence="22" type="ORF">DAPK24_039560</name>
</gene>
<evidence type="ECO:0000256" key="11">
    <source>
        <dbReference type="ARBA" id="ARBA00023054"/>
    </source>
</evidence>
<dbReference type="PANTHER" id="PTHR45837">
    <property type="entry name" value="VESICLE-TRAFFICKING PROTEIN SEC22B"/>
    <property type="match status" value="1"/>
</dbReference>
<keyword evidence="10" id="KW-0333">Golgi apparatus</keyword>
<keyword evidence="5 19" id="KW-0812">Transmembrane</keyword>
<evidence type="ECO:0000256" key="14">
    <source>
        <dbReference type="ARBA" id="ARBA00024248"/>
    </source>
</evidence>
<dbReference type="CDD" id="cd14824">
    <property type="entry name" value="Longin"/>
    <property type="match status" value="1"/>
</dbReference>
<dbReference type="Proteomes" id="UP001378960">
    <property type="component" value="Unassembled WGS sequence"/>
</dbReference>
<evidence type="ECO:0000256" key="12">
    <source>
        <dbReference type="ARBA" id="ARBA00023136"/>
    </source>
</evidence>
<comment type="similarity">
    <text evidence="3">Belongs to the synaptobrevin family.</text>
</comment>
<dbReference type="GO" id="GO:0005484">
    <property type="term" value="F:SNAP receptor activity"/>
    <property type="evidence" value="ECO:0007669"/>
    <property type="project" value="InterPro"/>
</dbReference>
<evidence type="ECO:0000256" key="4">
    <source>
        <dbReference type="ARBA" id="ARBA00022448"/>
    </source>
</evidence>
<sequence>MESTTIYQLSTTTPLAASSDDIKESQLIELKKKIKPIILKISNPHEPDIGNIESKPYCIHYKINKENDLLIIVITNDKFPNQLALSYLSEIEDEFNHIYKNEITSFRERGEIIRPYQFMSFETFISKSKKIYSDSRAKDGLNDINNQLNDVKNIMNKNINDLLNRGENLNNLQDLSNSLKEQSFKYKKYAKKINWDLFIKQYTPLAVVALVVLLLIYRWFF</sequence>
<dbReference type="PRINTS" id="PR00219">
    <property type="entry name" value="SYNAPTOBREVN"/>
</dbReference>
<evidence type="ECO:0000256" key="10">
    <source>
        <dbReference type="ARBA" id="ARBA00023034"/>
    </source>
</evidence>
<keyword evidence="12 19" id="KW-0472">Membrane</keyword>
<keyword evidence="8" id="KW-0653">Protein transport</keyword>
<evidence type="ECO:0000256" key="9">
    <source>
        <dbReference type="ARBA" id="ARBA00022989"/>
    </source>
</evidence>
<evidence type="ECO:0000256" key="5">
    <source>
        <dbReference type="ARBA" id="ARBA00022692"/>
    </source>
</evidence>
<dbReference type="Pfam" id="PF00957">
    <property type="entry name" value="Synaptobrevin"/>
    <property type="match status" value="1"/>
</dbReference>
<comment type="caution">
    <text evidence="22">The sequence shown here is derived from an EMBL/GenBank/DDBJ whole genome shotgun (WGS) entry which is preliminary data.</text>
</comment>
<dbReference type="PROSITE" id="PS50892">
    <property type="entry name" value="V_SNARE"/>
    <property type="match status" value="1"/>
</dbReference>
<dbReference type="InterPro" id="IPR011012">
    <property type="entry name" value="Longin-like_dom_sf"/>
</dbReference>
<organism evidence="22 23">
    <name type="scientific">Pichia kluyveri</name>
    <name type="common">Yeast</name>
    <dbReference type="NCBI Taxonomy" id="36015"/>
    <lineage>
        <taxon>Eukaryota</taxon>
        <taxon>Fungi</taxon>
        <taxon>Dikarya</taxon>
        <taxon>Ascomycota</taxon>
        <taxon>Saccharomycotina</taxon>
        <taxon>Pichiomycetes</taxon>
        <taxon>Pichiales</taxon>
        <taxon>Pichiaceae</taxon>
        <taxon>Pichia</taxon>
    </lineage>
</organism>
<keyword evidence="4" id="KW-0813">Transport</keyword>
<feature type="transmembrane region" description="Helical" evidence="19">
    <location>
        <begin position="202"/>
        <end position="220"/>
    </location>
</feature>
<dbReference type="InterPro" id="IPR001388">
    <property type="entry name" value="Synaptobrevin-like"/>
</dbReference>
<dbReference type="GO" id="GO:0033116">
    <property type="term" value="C:endoplasmic reticulum-Golgi intermediate compartment membrane"/>
    <property type="evidence" value="ECO:0007669"/>
    <property type="project" value="UniProtKB-SubCell"/>
</dbReference>
<dbReference type="Gene3D" id="1.20.5.110">
    <property type="match status" value="1"/>
</dbReference>
<dbReference type="SMART" id="SM01270">
    <property type="entry name" value="Longin"/>
    <property type="match status" value="1"/>
</dbReference>
<proteinExistence type="inferred from homology"/>
<evidence type="ECO:0000256" key="3">
    <source>
        <dbReference type="ARBA" id="ARBA00008025"/>
    </source>
</evidence>
<dbReference type="InterPro" id="IPR010908">
    <property type="entry name" value="Longin_dom"/>
</dbReference>
<evidence type="ECO:0000256" key="2">
    <source>
        <dbReference type="ARBA" id="ARBA00004409"/>
    </source>
</evidence>
<dbReference type="InterPro" id="IPR044565">
    <property type="entry name" value="Sec22"/>
</dbReference>
<keyword evidence="11 18" id="KW-0175">Coiled coil</keyword>